<proteinExistence type="predicted"/>
<evidence type="ECO:0000256" key="2">
    <source>
        <dbReference type="ARBA" id="ARBA00022448"/>
    </source>
</evidence>
<evidence type="ECO:0000313" key="8">
    <source>
        <dbReference type="Proteomes" id="UP000248349"/>
    </source>
</evidence>
<dbReference type="InterPro" id="IPR002293">
    <property type="entry name" value="AA/rel_permease1"/>
</dbReference>
<sequence>MQFKHGELVVQELSCAQHQARDAADLERHGKKQRFERNFGFLSMLGFPTTMMCTWEAVPFVRVNYYEWRCFAEDKPSANPTAMIDGGPVTLVYGYFFCWFETLVTAMSLAELASMAPTSSGQYHWVAMLALKGHAVFLSWVTGWVDMIGWWANTATGVYFGDTLTQGLLVLNYPNYIYQRWHGTLLMSAELGICVLVNSIGARLLPKVEGLILIVHTIGFFAVLIPLVYLAPHQHASSVFGSFVNSSGWSNAGLTWLVGLKGTNLPFIGYDGPCHMGLLAHHCLAAEEVVNASIIVPWCMIGAILLNGTLGLAIDALNSATGYDFIEIFFNATKSHAGTSVMTAIPTALVICASFGFLASTSRLTWAFARDKGVPFSEYFSHVSTNNAIPMRAVGLAAVITACICVINVGSSAAFNAFVSLNTASLFLSYLIPITLIVMKRMRGQSIPFGPWTLGCLGIAVNLASIGFLTITIFFSFFFSELPVTTVNMNWSVVVFFGELVVGLAWYAVRGRHVYQGPLVKTGVGLYLM</sequence>
<dbReference type="Pfam" id="PF13520">
    <property type="entry name" value="AA_permease_2"/>
    <property type="match status" value="1"/>
</dbReference>
<feature type="transmembrane region" description="Helical" evidence="6">
    <location>
        <begin position="125"/>
        <end position="144"/>
    </location>
</feature>
<dbReference type="Proteomes" id="UP000248349">
    <property type="component" value="Unassembled WGS sequence"/>
</dbReference>
<feature type="transmembrane region" description="Helical" evidence="6">
    <location>
        <begin position="185"/>
        <end position="205"/>
    </location>
</feature>
<evidence type="ECO:0000256" key="5">
    <source>
        <dbReference type="ARBA" id="ARBA00023136"/>
    </source>
</evidence>
<feature type="transmembrane region" description="Helical" evidence="6">
    <location>
        <begin position="150"/>
        <end position="173"/>
    </location>
</feature>
<keyword evidence="8" id="KW-1185">Reference proteome</keyword>
<dbReference type="STRING" id="1450539.A0A318Z855"/>
<dbReference type="OrthoDB" id="3257095at2759"/>
<dbReference type="RefSeq" id="XP_025429483.1">
    <property type="nucleotide sequence ID" value="XM_025578650.1"/>
</dbReference>
<keyword evidence="5 6" id="KW-0472">Membrane</keyword>
<organism evidence="7 8">
    <name type="scientific">Aspergillus saccharolyticus JOP 1030-1</name>
    <dbReference type="NCBI Taxonomy" id="1450539"/>
    <lineage>
        <taxon>Eukaryota</taxon>
        <taxon>Fungi</taxon>
        <taxon>Dikarya</taxon>
        <taxon>Ascomycota</taxon>
        <taxon>Pezizomycotina</taxon>
        <taxon>Eurotiomycetes</taxon>
        <taxon>Eurotiomycetidae</taxon>
        <taxon>Eurotiales</taxon>
        <taxon>Aspergillaceae</taxon>
        <taxon>Aspergillus</taxon>
        <taxon>Aspergillus subgen. Circumdati</taxon>
    </lineage>
</organism>
<evidence type="ECO:0000256" key="6">
    <source>
        <dbReference type="SAM" id="Phobius"/>
    </source>
</evidence>
<comment type="subcellular location">
    <subcellularLocation>
        <location evidence="1">Membrane</location>
        <topology evidence="1">Multi-pass membrane protein</topology>
    </subcellularLocation>
</comment>
<feature type="transmembrane region" description="Helical" evidence="6">
    <location>
        <begin position="211"/>
        <end position="231"/>
    </location>
</feature>
<dbReference type="GeneID" id="37079879"/>
<feature type="transmembrane region" description="Helical" evidence="6">
    <location>
        <begin position="491"/>
        <end position="509"/>
    </location>
</feature>
<feature type="transmembrane region" description="Helical" evidence="6">
    <location>
        <begin position="393"/>
        <end position="411"/>
    </location>
</feature>
<evidence type="ECO:0008006" key="9">
    <source>
        <dbReference type="Google" id="ProtNLM"/>
    </source>
</evidence>
<name>A0A318Z855_9EURO</name>
<evidence type="ECO:0000256" key="4">
    <source>
        <dbReference type="ARBA" id="ARBA00022989"/>
    </source>
</evidence>
<feature type="transmembrane region" description="Helical" evidence="6">
    <location>
        <begin position="38"/>
        <end position="58"/>
    </location>
</feature>
<gene>
    <name evidence="7" type="ORF">BP01DRAFT_402601</name>
</gene>
<feature type="transmembrane region" description="Helical" evidence="6">
    <location>
        <begin position="337"/>
        <end position="360"/>
    </location>
</feature>
<feature type="transmembrane region" description="Helical" evidence="6">
    <location>
        <begin position="295"/>
        <end position="317"/>
    </location>
</feature>
<dbReference type="PIRSF" id="PIRSF006060">
    <property type="entry name" value="AA_transporter"/>
    <property type="match status" value="1"/>
</dbReference>
<feature type="transmembrane region" description="Helical" evidence="6">
    <location>
        <begin position="451"/>
        <end position="479"/>
    </location>
</feature>
<evidence type="ECO:0000256" key="3">
    <source>
        <dbReference type="ARBA" id="ARBA00022692"/>
    </source>
</evidence>
<accession>A0A318Z855</accession>
<protein>
    <recommendedName>
        <fullName evidence="9">Amino acid transporter</fullName>
    </recommendedName>
</protein>
<feature type="transmembrane region" description="Helical" evidence="6">
    <location>
        <begin position="417"/>
        <end position="439"/>
    </location>
</feature>
<dbReference type="PANTHER" id="PTHR45649:SF1">
    <property type="entry name" value="TRANSPORTER, PUTATIVE (EUROFUNG)-RELATED"/>
    <property type="match status" value="1"/>
</dbReference>
<keyword evidence="2" id="KW-0813">Transport</keyword>
<dbReference type="EMBL" id="KZ821243">
    <property type="protein sequence ID" value="PYH43501.1"/>
    <property type="molecule type" value="Genomic_DNA"/>
</dbReference>
<dbReference type="Gene3D" id="1.20.1740.10">
    <property type="entry name" value="Amino acid/polyamine transporter I"/>
    <property type="match status" value="1"/>
</dbReference>
<reference evidence="7 8" key="1">
    <citation type="submission" date="2016-12" db="EMBL/GenBank/DDBJ databases">
        <title>The genomes of Aspergillus section Nigri reveals drivers in fungal speciation.</title>
        <authorList>
            <consortium name="DOE Joint Genome Institute"/>
            <person name="Vesth T.C."/>
            <person name="Nybo J."/>
            <person name="Theobald S."/>
            <person name="Brandl J."/>
            <person name="Frisvad J.C."/>
            <person name="Nielsen K.F."/>
            <person name="Lyhne E.K."/>
            <person name="Kogle M.E."/>
            <person name="Kuo A."/>
            <person name="Riley R."/>
            <person name="Clum A."/>
            <person name="Nolan M."/>
            <person name="Lipzen A."/>
            <person name="Salamov A."/>
            <person name="Henrissat B."/>
            <person name="Wiebenga A."/>
            <person name="De Vries R.P."/>
            <person name="Grigoriev I.V."/>
            <person name="Mortensen U.H."/>
            <person name="Andersen M.R."/>
            <person name="Baker S.E."/>
        </authorList>
    </citation>
    <scope>NUCLEOTIDE SEQUENCE [LARGE SCALE GENOMIC DNA]</scope>
    <source>
        <strain evidence="7 8">JOP 1030-1</strain>
    </source>
</reference>
<evidence type="ECO:0000256" key="1">
    <source>
        <dbReference type="ARBA" id="ARBA00004141"/>
    </source>
</evidence>
<dbReference type="GO" id="GO:0022857">
    <property type="term" value="F:transmembrane transporter activity"/>
    <property type="evidence" value="ECO:0007669"/>
    <property type="project" value="InterPro"/>
</dbReference>
<keyword evidence="3 6" id="KW-0812">Transmembrane</keyword>
<dbReference type="PANTHER" id="PTHR45649">
    <property type="entry name" value="AMINO-ACID PERMEASE BAT1"/>
    <property type="match status" value="1"/>
</dbReference>
<keyword evidence="4 6" id="KW-1133">Transmembrane helix</keyword>
<evidence type="ECO:0000313" key="7">
    <source>
        <dbReference type="EMBL" id="PYH43501.1"/>
    </source>
</evidence>
<dbReference type="AlphaFoldDB" id="A0A318Z855"/>
<feature type="transmembrane region" description="Helical" evidence="6">
    <location>
        <begin position="92"/>
        <end position="113"/>
    </location>
</feature>
<dbReference type="GO" id="GO:0016020">
    <property type="term" value="C:membrane"/>
    <property type="evidence" value="ECO:0007669"/>
    <property type="project" value="UniProtKB-SubCell"/>
</dbReference>